<gene>
    <name evidence="1" type="ORF">EQG79_25460</name>
</gene>
<name>A0A4Q2UEY9_9BACT</name>
<proteinExistence type="predicted"/>
<evidence type="ECO:0000313" key="1">
    <source>
        <dbReference type="EMBL" id="RYC67496.1"/>
    </source>
</evidence>
<accession>A0A4Q2UEY9</accession>
<dbReference type="EMBL" id="SBLB01000008">
    <property type="protein sequence ID" value="RYC67496.1"/>
    <property type="molecule type" value="Genomic_DNA"/>
</dbReference>
<protein>
    <submittedName>
        <fullName evidence="1">Uncharacterized protein</fullName>
    </submittedName>
</protein>
<sequence length="135" mass="15992">MQYNPKDRVFEISIRVFTDDLEKALGTLTSEKINLDSKAKTDPLIEKYIRTHFAYVNPQKQPKPFQYIGYETEADAHWLYLEMPYAEPFRGGLLRQNVFMELFDDQVNMVNVQYQGQKKTFVFRKNQSVQEISIQ</sequence>
<keyword evidence="2" id="KW-1185">Reference proteome</keyword>
<comment type="caution">
    <text evidence="1">The sequence shown here is derived from an EMBL/GenBank/DDBJ whole genome shotgun (WGS) entry which is preliminary data.</text>
</comment>
<dbReference type="Pfam" id="PF20420">
    <property type="entry name" value="DUF6702"/>
    <property type="match status" value="1"/>
</dbReference>
<evidence type="ECO:0000313" key="2">
    <source>
        <dbReference type="Proteomes" id="UP000290407"/>
    </source>
</evidence>
<dbReference type="InterPro" id="IPR046525">
    <property type="entry name" value="DUF6702"/>
</dbReference>
<organism evidence="1 2">
    <name type="scientific">Spirosoma sordidisoli</name>
    <dbReference type="NCBI Taxonomy" id="2502893"/>
    <lineage>
        <taxon>Bacteria</taxon>
        <taxon>Pseudomonadati</taxon>
        <taxon>Bacteroidota</taxon>
        <taxon>Cytophagia</taxon>
        <taxon>Cytophagales</taxon>
        <taxon>Cytophagaceae</taxon>
        <taxon>Spirosoma</taxon>
    </lineage>
</organism>
<dbReference type="AlphaFoldDB" id="A0A4Q2UEY9"/>
<dbReference type="Proteomes" id="UP000290407">
    <property type="component" value="Unassembled WGS sequence"/>
</dbReference>
<reference evidence="1 2" key="1">
    <citation type="submission" date="2019-01" db="EMBL/GenBank/DDBJ databases">
        <title>Spirosoma flava sp. nov., a propanil-degrading bacterium isolated from herbicide-contaminated soil.</title>
        <authorList>
            <person name="Zhang L."/>
            <person name="Jiang J.-D."/>
        </authorList>
    </citation>
    <scope>NUCLEOTIDE SEQUENCE [LARGE SCALE GENOMIC DNA]</scope>
    <source>
        <strain evidence="1 2">TY50</strain>
    </source>
</reference>